<evidence type="ECO:0000313" key="2">
    <source>
        <dbReference type="EMBL" id="ACT33738.1"/>
    </source>
</evidence>
<accession>A0A9N7AT92</accession>
<dbReference type="Proteomes" id="UP000006160">
    <property type="component" value="Plasmid pCLG2"/>
</dbReference>
<evidence type="ECO:0000256" key="1">
    <source>
        <dbReference type="PROSITE-ProRule" id="PRU00339"/>
    </source>
</evidence>
<protein>
    <submittedName>
        <fullName evidence="2">Tetratricopeptide repeat domain protein</fullName>
    </submittedName>
</protein>
<geneLocation type="plasmid" evidence="2 3">
    <name>pCLG2</name>
</geneLocation>
<dbReference type="SUPFAM" id="SSF48452">
    <property type="entry name" value="TPR-like"/>
    <property type="match status" value="1"/>
</dbReference>
<keyword evidence="2" id="KW-0614">Plasmid</keyword>
<dbReference type="EMBL" id="CP001660">
    <property type="protein sequence ID" value="ACT33738.1"/>
    <property type="molecule type" value="Genomic_DNA"/>
</dbReference>
<dbReference type="RefSeq" id="WP_012775929.1">
    <property type="nucleotide sequence ID" value="NC_012945.1"/>
</dbReference>
<dbReference type="InterPro" id="IPR019734">
    <property type="entry name" value="TPR_rpt"/>
</dbReference>
<gene>
    <name evidence="2" type="ORF">CLG_A0030</name>
</gene>
<dbReference type="PROSITE" id="PS50005">
    <property type="entry name" value="TPR"/>
    <property type="match status" value="1"/>
</dbReference>
<proteinExistence type="predicted"/>
<dbReference type="Pfam" id="PF14559">
    <property type="entry name" value="TPR_19"/>
    <property type="match status" value="1"/>
</dbReference>
<dbReference type="AlphaFoldDB" id="A0A9N7AT92"/>
<dbReference type="PROSITE" id="PS51257">
    <property type="entry name" value="PROKAR_LIPOPROTEIN"/>
    <property type="match status" value="1"/>
</dbReference>
<name>A0A9N7AT92_CLOBO</name>
<organism evidence="2 3">
    <name type="scientific">Clostridium botulinum D str. 1873</name>
    <dbReference type="NCBI Taxonomy" id="592027"/>
    <lineage>
        <taxon>Bacteria</taxon>
        <taxon>Bacillati</taxon>
        <taxon>Bacillota</taxon>
        <taxon>Clostridia</taxon>
        <taxon>Eubacteriales</taxon>
        <taxon>Clostridiaceae</taxon>
        <taxon>Clostridium</taxon>
    </lineage>
</organism>
<feature type="repeat" description="TPR" evidence="1">
    <location>
        <begin position="36"/>
        <end position="69"/>
    </location>
</feature>
<dbReference type="InterPro" id="IPR011990">
    <property type="entry name" value="TPR-like_helical_dom_sf"/>
</dbReference>
<dbReference type="Gene3D" id="2.30.30.40">
    <property type="entry name" value="SH3 Domains"/>
    <property type="match status" value="1"/>
</dbReference>
<keyword evidence="1" id="KW-0802">TPR repeat</keyword>
<sequence length="249" mass="29107">MNKRKILKIIMLSIVSLILLMGCSNKKEAKKSIENIDNLIVSAQKYFESKDYNNAIYTYKKALAKLPKDIDIRINLSNIYFNIQQYSKSEEFLISALKLNSDRLDIYDKLVKTYNKMGYDSSYILESCNKNNIHISDKTKEKLTNKFNILGIENKTRENNINESFNHGLLNRIYYLSQDSNIRSTPNYYEDGRNILTLAKKGEKIIELNPQWTYEQDSLTGRDRCWINIKLSNGKIGWISKRALDMTNR</sequence>
<reference evidence="2 3" key="1">
    <citation type="submission" date="2009-10" db="EMBL/GenBank/DDBJ databases">
        <authorList>
            <person name="Joardar V."/>
            <person name="Shrivastava S."/>
            <person name="Brinkac L.M."/>
            <person name="Harkins D.M."/>
            <person name="Durkin A.S."/>
            <person name="Sutton G."/>
        </authorList>
    </citation>
    <scope>NUCLEOTIDE SEQUENCE [LARGE SCALE GENOMIC DNA]</scope>
    <source>
        <strain evidence="3">D str. 1873</strain>
        <plasmid evidence="2 3">pCLG2</plasmid>
    </source>
</reference>
<evidence type="ECO:0000313" key="3">
    <source>
        <dbReference type="Proteomes" id="UP000006160"/>
    </source>
</evidence>
<dbReference type="Gene3D" id="1.25.40.10">
    <property type="entry name" value="Tetratricopeptide repeat domain"/>
    <property type="match status" value="1"/>
</dbReference>